<keyword evidence="1 3" id="KW-0145">Chemotaxis</keyword>
<evidence type="ECO:0000313" key="4">
    <source>
        <dbReference type="EMBL" id="MEQ6291740.1"/>
    </source>
</evidence>
<dbReference type="SUPFAM" id="SSF64438">
    <property type="entry name" value="CNF1/YfiH-like putative cysteine hydrolases"/>
    <property type="match status" value="1"/>
</dbReference>
<dbReference type="InterPro" id="IPR038592">
    <property type="entry name" value="CheD-like_sf"/>
</dbReference>
<keyword evidence="2 3" id="KW-0378">Hydrolase</keyword>
<dbReference type="CDD" id="cd16352">
    <property type="entry name" value="CheD"/>
    <property type="match status" value="1"/>
</dbReference>
<comment type="catalytic activity">
    <reaction evidence="3">
        <text>L-glutaminyl-[protein] + H2O = L-glutamyl-[protein] + NH4(+)</text>
        <dbReference type="Rhea" id="RHEA:16441"/>
        <dbReference type="Rhea" id="RHEA-COMP:10207"/>
        <dbReference type="Rhea" id="RHEA-COMP:10208"/>
        <dbReference type="ChEBI" id="CHEBI:15377"/>
        <dbReference type="ChEBI" id="CHEBI:28938"/>
        <dbReference type="ChEBI" id="CHEBI:29973"/>
        <dbReference type="ChEBI" id="CHEBI:30011"/>
        <dbReference type="EC" id="3.5.1.44"/>
    </reaction>
</comment>
<dbReference type="RefSeq" id="WP_349589002.1">
    <property type="nucleotide sequence ID" value="NZ_JBEFLD010000007.1"/>
</dbReference>
<dbReference type="EMBL" id="JBEFLD010000007">
    <property type="protein sequence ID" value="MEQ6291740.1"/>
    <property type="molecule type" value="Genomic_DNA"/>
</dbReference>
<organism evidence="4 5">
    <name type="scientific">Vogesella oryzagri</name>
    <dbReference type="NCBI Taxonomy" id="3160864"/>
    <lineage>
        <taxon>Bacteria</taxon>
        <taxon>Pseudomonadati</taxon>
        <taxon>Pseudomonadota</taxon>
        <taxon>Betaproteobacteria</taxon>
        <taxon>Neisseriales</taxon>
        <taxon>Chromobacteriaceae</taxon>
        <taxon>Vogesella</taxon>
    </lineage>
</organism>
<evidence type="ECO:0000256" key="3">
    <source>
        <dbReference type="HAMAP-Rule" id="MF_01440"/>
    </source>
</evidence>
<accession>A0ABV1M863</accession>
<comment type="caution">
    <text evidence="4">The sequence shown here is derived from an EMBL/GenBank/DDBJ whole genome shotgun (WGS) entry which is preliminary data.</text>
</comment>
<evidence type="ECO:0000256" key="2">
    <source>
        <dbReference type="ARBA" id="ARBA00022801"/>
    </source>
</evidence>
<dbReference type="HAMAP" id="MF_01440">
    <property type="entry name" value="CheD"/>
    <property type="match status" value="1"/>
</dbReference>
<reference evidence="4" key="1">
    <citation type="submission" date="2024-06" db="EMBL/GenBank/DDBJ databases">
        <title>Genome sequence of Vogesella sp. MAHUQ-64.</title>
        <authorList>
            <person name="Huq M.A."/>
        </authorList>
    </citation>
    <scope>NUCLEOTIDE SEQUENCE</scope>
    <source>
        <strain evidence="4">MAHUQ-64</strain>
    </source>
</reference>
<proteinExistence type="inferred from homology"/>
<dbReference type="PANTHER" id="PTHR35147:SF2">
    <property type="entry name" value="CHEMORECEPTOR GLUTAMINE DEAMIDASE CHED-RELATED"/>
    <property type="match status" value="1"/>
</dbReference>
<dbReference type="Proteomes" id="UP001433638">
    <property type="component" value="Unassembled WGS sequence"/>
</dbReference>
<comment type="similarity">
    <text evidence="3">Belongs to the CheD family.</text>
</comment>
<dbReference type="PANTHER" id="PTHR35147">
    <property type="entry name" value="CHEMORECEPTOR GLUTAMINE DEAMIDASE CHED-RELATED"/>
    <property type="match status" value="1"/>
</dbReference>
<dbReference type="GO" id="GO:0050568">
    <property type="term" value="F:protein-glutamine glutaminase activity"/>
    <property type="evidence" value="ECO:0007669"/>
    <property type="project" value="UniProtKB-EC"/>
</dbReference>
<sequence length="199" mass="21992">MPKGHAAHRYFDKHFNKNAAKLLPGEYQATDDGLLLVTVLGSCVSACLRDRVTGIAGMNHFMLPDQGSSSSDRLMPARFGTHAMELLINDMLKLGANRRTLEAKVFGGGSVLDGMTKVNIGQRNASFVHAFLAQEHIPIVAEDLGADIARKVYFFTDSGKVLIKKIRPQQTLVQEEDSYRRRIDRDTESKGSGDIDLFI</sequence>
<protein>
    <recommendedName>
        <fullName evidence="3">Probable chemoreceptor glutamine deamidase CheD</fullName>
        <ecNumber evidence="3">3.5.1.44</ecNumber>
    </recommendedName>
</protein>
<dbReference type="NCBIfam" id="NF010013">
    <property type="entry name" value="PRK13487.1"/>
    <property type="match status" value="1"/>
</dbReference>
<evidence type="ECO:0000313" key="5">
    <source>
        <dbReference type="Proteomes" id="UP001433638"/>
    </source>
</evidence>
<name>A0ABV1M863_9NEIS</name>
<evidence type="ECO:0000256" key="1">
    <source>
        <dbReference type="ARBA" id="ARBA00022500"/>
    </source>
</evidence>
<dbReference type="InterPro" id="IPR011324">
    <property type="entry name" value="Cytotoxic_necrot_fac-like_cat"/>
</dbReference>
<comment type="function">
    <text evidence="3">Probably deamidates glutamine residues to glutamate on methyl-accepting chemotaxis receptors (MCPs), playing an important role in chemotaxis.</text>
</comment>
<dbReference type="EC" id="3.5.1.44" evidence="3"/>
<gene>
    <name evidence="3 4" type="primary">cheD</name>
    <name evidence="4" type="ORF">ABNW52_14060</name>
</gene>
<dbReference type="InterPro" id="IPR005659">
    <property type="entry name" value="Chemorcpt_Glu_NH3ase_CheD"/>
</dbReference>
<dbReference type="Pfam" id="PF03975">
    <property type="entry name" value="CheD"/>
    <property type="match status" value="1"/>
</dbReference>
<keyword evidence="5" id="KW-1185">Reference proteome</keyword>
<dbReference type="Gene3D" id="3.30.1330.200">
    <property type="match status" value="1"/>
</dbReference>